<dbReference type="OrthoDB" id="5957039at2759"/>
<sequence>MNVPWAFRVLLAVITFAVHSKGTVEIENRIRLITPDGDMGGGRVEVYHDGVWGTICDENWSIKAAEVVCKELGYKAIDTSVILATKKAFFGEGEDPIHLSNVQCDGKEHSILECSNDGWGVTGSCTHKDDAGVRCLKDDIPDLINLGCWIDDPDDRIFGENVFILPRWKNRLEQYGHHNFKCAKDAINSGKSFQIIRRAILRRVLFGRRQPRLQENEVRTGRVPEWCGPGVTQCCVWIWTVL</sequence>
<evidence type="ECO:0000256" key="4">
    <source>
        <dbReference type="SAM" id="SignalP"/>
    </source>
</evidence>
<gene>
    <name evidence="6" type="ORF">OS493_025544</name>
</gene>
<keyword evidence="1 4" id="KW-0732">Signal</keyword>
<evidence type="ECO:0000256" key="3">
    <source>
        <dbReference type="PROSITE-ProRule" id="PRU00196"/>
    </source>
</evidence>
<feature type="disulfide bond" evidence="3">
    <location>
        <begin position="104"/>
        <end position="114"/>
    </location>
</feature>
<dbReference type="EMBL" id="MU827798">
    <property type="protein sequence ID" value="KAJ7328140.1"/>
    <property type="molecule type" value="Genomic_DNA"/>
</dbReference>
<dbReference type="SUPFAM" id="SSF56487">
    <property type="entry name" value="SRCR-like"/>
    <property type="match status" value="1"/>
</dbReference>
<feature type="signal peptide" evidence="4">
    <location>
        <begin position="1"/>
        <end position="20"/>
    </location>
</feature>
<dbReference type="PRINTS" id="PR00258">
    <property type="entry name" value="SPERACTRCPTR"/>
</dbReference>
<organism evidence="6 7">
    <name type="scientific">Desmophyllum pertusum</name>
    <dbReference type="NCBI Taxonomy" id="174260"/>
    <lineage>
        <taxon>Eukaryota</taxon>
        <taxon>Metazoa</taxon>
        <taxon>Cnidaria</taxon>
        <taxon>Anthozoa</taxon>
        <taxon>Hexacorallia</taxon>
        <taxon>Scleractinia</taxon>
        <taxon>Caryophylliina</taxon>
        <taxon>Caryophylliidae</taxon>
        <taxon>Desmophyllum</taxon>
    </lineage>
</organism>
<dbReference type="AlphaFoldDB" id="A0A9W9Y9X2"/>
<protein>
    <recommendedName>
        <fullName evidence="5">SRCR domain-containing protein</fullName>
    </recommendedName>
</protein>
<comment type="caution">
    <text evidence="6">The sequence shown here is derived from an EMBL/GenBank/DDBJ whole genome shotgun (WGS) entry which is preliminary data.</text>
</comment>
<dbReference type="InterPro" id="IPR036772">
    <property type="entry name" value="SRCR-like_dom_sf"/>
</dbReference>
<dbReference type="Proteomes" id="UP001163046">
    <property type="component" value="Unassembled WGS sequence"/>
</dbReference>
<dbReference type="PANTHER" id="PTHR48071">
    <property type="entry name" value="SRCR DOMAIN-CONTAINING PROTEIN"/>
    <property type="match status" value="1"/>
</dbReference>
<proteinExistence type="predicted"/>
<dbReference type="PROSITE" id="PS50287">
    <property type="entry name" value="SRCR_2"/>
    <property type="match status" value="1"/>
</dbReference>
<keyword evidence="2 3" id="KW-1015">Disulfide bond</keyword>
<feature type="chain" id="PRO_5040934925" description="SRCR domain-containing protein" evidence="4">
    <location>
        <begin position="21"/>
        <end position="242"/>
    </location>
</feature>
<dbReference type="Gene3D" id="3.10.250.10">
    <property type="entry name" value="SRCR-like domain"/>
    <property type="match status" value="1"/>
</dbReference>
<comment type="caution">
    <text evidence="3">Lacks conserved residue(s) required for the propagation of feature annotation.</text>
</comment>
<evidence type="ECO:0000256" key="1">
    <source>
        <dbReference type="ARBA" id="ARBA00022729"/>
    </source>
</evidence>
<name>A0A9W9Y9X2_9CNID</name>
<dbReference type="InterPro" id="IPR001190">
    <property type="entry name" value="SRCR"/>
</dbReference>
<evidence type="ECO:0000259" key="5">
    <source>
        <dbReference type="PROSITE" id="PS50287"/>
    </source>
</evidence>
<evidence type="ECO:0000256" key="2">
    <source>
        <dbReference type="ARBA" id="ARBA00023157"/>
    </source>
</evidence>
<accession>A0A9W9Y9X2</accession>
<reference evidence="6" key="1">
    <citation type="submission" date="2023-01" db="EMBL/GenBank/DDBJ databases">
        <title>Genome assembly of the deep-sea coral Lophelia pertusa.</title>
        <authorList>
            <person name="Herrera S."/>
            <person name="Cordes E."/>
        </authorList>
    </citation>
    <scope>NUCLEOTIDE SEQUENCE</scope>
    <source>
        <strain evidence="6">USNM1676648</strain>
        <tissue evidence="6">Polyp</tissue>
    </source>
</reference>
<evidence type="ECO:0000313" key="6">
    <source>
        <dbReference type="EMBL" id="KAJ7328140.1"/>
    </source>
</evidence>
<feature type="domain" description="SRCR" evidence="5">
    <location>
        <begin position="30"/>
        <end position="136"/>
    </location>
</feature>
<dbReference type="GO" id="GO:0016020">
    <property type="term" value="C:membrane"/>
    <property type="evidence" value="ECO:0007669"/>
    <property type="project" value="InterPro"/>
</dbReference>
<dbReference type="FunFam" id="3.10.250.10:FF:000001">
    <property type="entry name" value="Lysyl oxidase 4 isoform X1"/>
    <property type="match status" value="1"/>
</dbReference>
<dbReference type="SMART" id="SM00202">
    <property type="entry name" value="SR"/>
    <property type="match status" value="1"/>
</dbReference>
<keyword evidence="7" id="KW-1185">Reference proteome</keyword>
<dbReference type="PANTHER" id="PTHR48071:SF18">
    <property type="entry name" value="DELETED IN MALIGNANT BRAIN TUMORS 1 PROTEIN-RELATED"/>
    <property type="match status" value="1"/>
</dbReference>
<dbReference type="Pfam" id="PF00530">
    <property type="entry name" value="SRCR"/>
    <property type="match status" value="1"/>
</dbReference>
<evidence type="ECO:0000313" key="7">
    <source>
        <dbReference type="Proteomes" id="UP001163046"/>
    </source>
</evidence>